<reference evidence="7" key="1">
    <citation type="submission" date="2022-07" db="EMBL/GenBank/DDBJ databases">
        <title>Fungi with potential for degradation of polypropylene.</title>
        <authorList>
            <person name="Gostincar C."/>
        </authorList>
    </citation>
    <scope>NUCLEOTIDE SEQUENCE</scope>
    <source>
        <strain evidence="7">EXF-13308</strain>
    </source>
</reference>
<evidence type="ECO:0000256" key="4">
    <source>
        <dbReference type="ARBA" id="ARBA00023163"/>
    </source>
</evidence>
<dbReference type="InterPro" id="IPR019340">
    <property type="entry name" value="Histone_AcTrfase_su3"/>
</dbReference>
<feature type="compositionally biased region" description="Polar residues" evidence="6">
    <location>
        <begin position="159"/>
        <end position="174"/>
    </location>
</feature>
<feature type="region of interest" description="Disordered" evidence="6">
    <location>
        <begin position="1"/>
        <end position="42"/>
    </location>
</feature>
<gene>
    <name evidence="7" type="ORF">NKR23_g2687</name>
</gene>
<evidence type="ECO:0000313" key="7">
    <source>
        <dbReference type="EMBL" id="KAJ9152002.1"/>
    </source>
</evidence>
<comment type="similarity">
    <text evidence="2">Belongs to the NGG1 family.</text>
</comment>
<evidence type="ECO:0000313" key="8">
    <source>
        <dbReference type="Proteomes" id="UP001174694"/>
    </source>
</evidence>
<comment type="subcellular location">
    <subcellularLocation>
        <location evidence="1">Nucleus</location>
    </subcellularLocation>
</comment>
<dbReference type="GO" id="GO:0003713">
    <property type="term" value="F:transcription coactivator activity"/>
    <property type="evidence" value="ECO:0007669"/>
    <property type="project" value="TreeGrafter"/>
</dbReference>
<feature type="region of interest" description="Disordered" evidence="6">
    <location>
        <begin position="275"/>
        <end position="297"/>
    </location>
</feature>
<comment type="caution">
    <text evidence="7">The sequence shown here is derived from an EMBL/GenBank/DDBJ whole genome shotgun (WGS) entry which is preliminary data.</text>
</comment>
<evidence type="ECO:0000256" key="3">
    <source>
        <dbReference type="ARBA" id="ARBA00023015"/>
    </source>
</evidence>
<keyword evidence="8" id="KW-1185">Reference proteome</keyword>
<accession>A0AA38S1I3</accession>
<evidence type="ECO:0000256" key="1">
    <source>
        <dbReference type="ARBA" id="ARBA00004123"/>
    </source>
</evidence>
<evidence type="ECO:0000256" key="2">
    <source>
        <dbReference type="ARBA" id="ARBA00005330"/>
    </source>
</evidence>
<dbReference type="PANTHER" id="PTHR13556:SF2">
    <property type="entry name" value="TRANSCRIPTIONAL ADAPTER 3"/>
    <property type="match status" value="1"/>
</dbReference>
<evidence type="ECO:0000256" key="6">
    <source>
        <dbReference type="SAM" id="MobiDB-lite"/>
    </source>
</evidence>
<feature type="compositionally biased region" description="Acidic residues" evidence="6">
    <location>
        <begin position="212"/>
        <end position="221"/>
    </location>
</feature>
<dbReference type="GO" id="GO:0005634">
    <property type="term" value="C:nucleus"/>
    <property type="evidence" value="ECO:0007669"/>
    <property type="project" value="UniProtKB-SubCell"/>
</dbReference>
<sequence length="685" mass="75602">MPPGSSQKGTGKKGAGAMARQRSRNTTPSSVPTAPTASLPPVETIQTEHLDLPFDLFRNLTYEDLVDQPASNAVIPDSKSLDGIIARLTRLQETIEKRGSFCDRGMRLLASNRRTRMDELAAERSREEERLRREAADDEERERKANKANKKKRKATENLAPQDTNTERSSPLRESTSKGRTRDNDSVSSSLSPPAPATPSAMEVDKQPKAEENEDDSDSSSDDGAPPPPRIPQANTFGEDPSTFPDPTVYEIRPVKSGMSEEEIREIYSVATYPRSDLGDLIAGDPPDKDFSNAKPSNQISFSTFSTYIEPYFRPFTEEDLAFLRERGDRVTPFQMPRRGKKHYTDIWAEEDGAMSIDSSPNRDKLPPNIPRGTIENMDDDVAESDKLSVGPLLSRLLQTMRPESRAPAPSEEGKPLMNGTNGSDTPMNGSTADLSINGIDLFDTSTAPGTSNPAPAEPSIPPASFMPESTGEAWKKATHPKLDYMQVDERIKQELRHIGFLPFAAEPGQEVAPEAKPDYDGHYDDEVAARLRLLQGRLREQMLVNGARKARLTDLVKERMAHQEYQTILEDLDGQVNSAYLKRTRTMGKTKKKARPNAAAAAAHAAGGAGGGTGMARPGIGDVTRTLMERRRRWIENIGTVFDDPGLGKVPRSSDPDSSIFRPGEMAALVKREKETWEEEVEEE</sequence>
<name>A0AA38S1I3_9PEZI</name>
<feature type="region of interest" description="Disordered" evidence="6">
    <location>
        <begin position="118"/>
        <end position="262"/>
    </location>
</feature>
<evidence type="ECO:0000256" key="5">
    <source>
        <dbReference type="ARBA" id="ARBA00023242"/>
    </source>
</evidence>
<feature type="compositionally biased region" description="Low complexity" evidence="6">
    <location>
        <begin position="26"/>
        <end position="42"/>
    </location>
</feature>
<feature type="region of interest" description="Disordered" evidence="6">
    <location>
        <begin position="355"/>
        <end position="377"/>
    </location>
</feature>
<feature type="compositionally biased region" description="Polar residues" evidence="6">
    <location>
        <begin position="419"/>
        <end position="435"/>
    </location>
</feature>
<keyword evidence="5" id="KW-0539">Nucleus</keyword>
<keyword evidence="4" id="KW-0804">Transcription</keyword>
<organism evidence="7 8">
    <name type="scientific">Pleurostoma richardsiae</name>
    <dbReference type="NCBI Taxonomy" id="41990"/>
    <lineage>
        <taxon>Eukaryota</taxon>
        <taxon>Fungi</taxon>
        <taxon>Dikarya</taxon>
        <taxon>Ascomycota</taxon>
        <taxon>Pezizomycotina</taxon>
        <taxon>Sordariomycetes</taxon>
        <taxon>Sordariomycetidae</taxon>
        <taxon>Calosphaeriales</taxon>
        <taxon>Pleurostomataceae</taxon>
        <taxon>Pleurostoma</taxon>
    </lineage>
</organism>
<feature type="region of interest" description="Disordered" evidence="6">
    <location>
        <begin position="401"/>
        <end position="436"/>
    </location>
</feature>
<feature type="region of interest" description="Disordered" evidence="6">
    <location>
        <begin position="646"/>
        <end position="665"/>
    </location>
</feature>
<dbReference type="GO" id="GO:0006357">
    <property type="term" value="P:regulation of transcription by RNA polymerase II"/>
    <property type="evidence" value="ECO:0007669"/>
    <property type="project" value="TreeGrafter"/>
</dbReference>
<proteinExistence type="inferred from homology"/>
<feature type="region of interest" description="Disordered" evidence="6">
    <location>
        <begin position="441"/>
        <end position="460"/>
    </location>
</feature>
<dbReference type="AlphaFoldDB" id="A0AA38S1I3"/>
<keyword evidence="3" id="KW-0805">Transcription regulation</keyword>
<dbReference type="Proteomes" id="UP001174694">
    <property type="component" value="Unassembled WGS sequence"/>
</dbReference>
<dbReference type="Pfam" id="PF10198">
    <property type="entry name" value="Ada3"/>
    <property type="match status" value="1"/>
</dbReference>
<dbReference type="EMBL" id="JANBVO010000005">
    <property type="protein sequence ID" value="KAJ9152002.1"/>
    <property type="molecule type" value="Genomic_DNA"/>
</dbReference>
<dbReference type="GO" id="GO:0000124">
    <property type="term" value="C:SAGA complex"/>
    <property type="evidence" value="ECO:0007669"/>
    <property type="project" value="TreeGrafter"/>
</dbReference>
<feature type="compositionally biased region" description="Basic and acidic residues" evidence="6">
    <location>
        <begin position="118"/>
        <end position="145"/>
    </location>
</feature>
<feature type="compositionally biased region" description="Basic and acidic residues" evidence="6">
    <location>
        <begin position="175"/>
        <end position="185"/>
    </location>
</feature>
<protein>
    <submittedName>
        <fullName evidence="7">Histone acetyltransferase subunit 3</fullName>
    </submittedName>
</protein>
<dbReference type="PANTHER" id="PTHR13556">
    <property type="entry name" value="TRANSCRIPTIONAL ADAPTER 3-RELATED"/>
    <property type="match status" value="1"/>
</dbReference>